<feature type="domain" description="Gnk2-homologous" evidence="5">
    <location>
        <begin position="27"/>
        <end position="126"/>
    </location>
</feature>
<dbReference type="CDD" id="cd23509">
    <property type="entry name" value="Gnk2-like"/>
    <property type="match status" value="1"/>
</dbReference>
<dbReference type="InterPro" id="IPR038408">
    <property type="entry name" value="GNK2_sf"/>
</dbReference>
<name>A0A9R1PUW8_TRITD</name>
<protein>
    <recommendedName>
        <fullName evidence="5">Gnk2-homologous domain-containing protein</fullName>
    </recommendedName>
</protein>
<accession>A0A9R1PUW8</accession>
<dbReference type="OMA" id="VVHVCCC"/>
<dbReference type="PANTHER" id="PTHR32099">
    <property type="entry name" value="CYSTEINE-RICH REPEAT SECRETORY PROTEIN"/>
    <property type="match status" value="1"/>
</dbReference>
<evidence type="ECO:0000313" key="6">
    <source>
        <dbReference type="EMBL" id="VAH50190.1"/>
    </source>
</evidence>
<dbReference type="Gramene" id="TRITD2Bv1G194190.2">
    <property type="protein sequence ID" value="TRITD2Bv1G194190.2"/>
    <property type="gene ID" value="TRITD2Bv1G194190"/>
</dbReference>
<keyword evidence="2" id="KW-0677">Repeat</keyword>
<dbReference type="EMBL" id="LT934114">
    <property type="protein sequence ID" value="VAH50190.1"/>
    <property type="molecule type" value="Genomic_DNA"/>
</dbReference>
<dbReference type="PANTHER" id="PTHR32099:SF44">
    <property type="entry name" value="GNK2-HOMOLOGOUS DOMAIN-CONTAINING PROTEIN"/>
    <property type="match status" value="1"/>
</dbReference>
<keyword evidence="3" id="KW-1133">Transmembrane helix</keyword>
<dbReference type="Gene3D" id="3.30.430.20">
    <property type="entry name" value="Gnk2 domain, C-X8-C-X2-C motif"/>
    <property type="match status" value="2"/>
</dbReference>
<feature type="chain" id="PRO_5040256649" description="Gnk2-homologous domain-containing protein" evidence="4">
    <location>
        <begin position="22"/>
        <end position="292"/>
    </location>
</feature>
<evidence type="ECO:0000259" key="5">
    <source>
        <dbReference type="PROSITE" id="PS51473"/>
    </source>
</evidence>
<dbReference type="InterPro" id="IPR002902">
    <property type="entry name" value="GNK2"/>
</dbReference>
<feature type="signal peptide" evidence="4">
    <location>
        <begin position="1"/>
        <end position="21"/>
    </location>
</feature>
<feature type="domain" description="Gnk2-homologous" evidence="5">
    <location>
        <begin position="134"/>
        <end position="248"/>
    </location>
</feature>
<feature type="transmembrane region" description="Helical" evidence="3">
    <location>
        <begin position="264"/>
        <end position="283"/>
    </location>
</feature>
<sequence>MALSRRILLFVSLVAMTAVTGTSEIIVTQCYPPPTPTVNGSTSAFRRDLLSLLDALPSAAAPTGFASMRTGGAFARGLCFGDPAPDPCFRCLSDAGRKITDLCGDVNRRAGFLIDGCFPGYADTNASSAGADDNDISGVTFSGDALRRFDNVDVQKLVAVARSLVPRSANGQVAAADATATASNGDTVRMLAQCATDSEPAECARCLQDSSLQMAKSWRLTLTADAVQGSVAAVLGSNCYLRFEISAPPLPVREKRRRFVKDNIVLTVCIGFIVTAAIVRLVVHVCCCCCCC</sequence>
<keyword evidence="3" id="KW-0812">Transmembrane</keyword>
<evidence type="ECO:0000256" key="4">
    <source>
        <dbReference type="SAM" id="SignalP"/>
    </source>
</evidence>
<reference evidence="6 7" key="1">
    <citation type="submission" date="2017-09" db="EMBL/GenBank/DDBJ databases">
        <authorList>
            <consortium name="International Durum Wheat Genome Sequencing Consortium (IDWGSC)"/>
            <person name="Milanesi L."/>
        </authorList>
    </citation>
    <scope>NUCLEOTIDE SEQUENCE [LARGE SCALE GENOMIC DNA]</scope>
    <source>
        <strain evidence="7">cv. Svevo</strain>
    </source>
</reference>
<dbReference type="Pfam" id="PF01657">
    <property type="entry name" value="Stress-antifung"/>
    <property type="match status" value="2"/>
</dbReference>
<keyword evidence="1 4" id="KW-0732">Signal</keyword>
<evidence type="ECO:0000313" key="7">
    <source>
        <dbReference type="Proteomes" id="UP000324705"/>
    </source>
</evidence>
<keyword evidence="7" id="KW-1185">Reference proteome</keyword>
<evidence type="ECO:0000256" key="1">
    <source>
        <dbReference type="ARBA" id="ARBA00022729"/>
    </source>
</evidence>
<dbReference type="Proteomes" id="UP000324705">
    <property type="component" value="Chromosome 2B"/>
</dbReference>
<proteinExistence type="predicted"/>
<evidence type="ECO:0000256" key="2">
    <source>
        <dbReference type="ARBA" id="ARBA00022737"/>
    </source>
</evidence>
<dbReference type="PROSITE" id="PS51473">
    <property type="entry name" value="GNK2"/>
    <property type="match status" value="2"/>
</dbReference>
<dbReference type="AlphaFoldDB" id="A0A9R1PUW8"/>
<organism evidence="6 7">
    <name type="scientific">Triticum turgidum subsp. durum</name>
    <name type="common">Durum wheat</name>
    <name type="synonym">Triticum durum</name>
    <dbReference type="NCBI Taxonomy" id="4567"/>
    <lineage>
        <taxon>Eukaryota</taxon>
        <taxon>Viridiplantae</taxon>
        <taxon>Streptophyta</taxon>
        <taxon>Embryophyta</taxon>
        <taxon>Tracheophyta</taxon>
        <taxon>Spermatophyta</taxon>
        <taxon>Magnoliopsida</taxon>
        <taxon>Liliopsida</taxon>
        <taxon>Poales</taxon>
        <taxon>Poaceae</taxon>
        <taxon>BOP clade</taxon>
        <taxon>Pooideae</taxon>
        <taxon>Triticodae</taxon>
        <taxon>Triticeae</taxon>
        <taxon>Triticinae</taxon>
        <taxon>Triticum</taxon>
    </lineage>
</organism>
<evidence type="ECO:0000256" key="3">
    <source>
        <dbReference type="SAM" id="Phobius"/>
    </source>
</evidence>
<gene>
    <name evidence="6" type="ORF">TRITD_2Bv1G194190</name>
</gene>
<keyword evidence="3" id="KW-0472">Membrane</keyword>